<dbReference type="PANTHER" id="PTHR32089:SF112">
    <property type="entry name" value="LYSOZYME-LIKE PROTEIN-RELATED"/>
    <property type="match status" value="1"/>
</dbReference>
<evidence type="ECO:0000256" key="4">
    <source>
        <dbReference type="SAM" id="Phobius"/>
    </source>
</evidence>
<dbReference type="PANTHER" id="PTHR32089">
    <property type="entry name" value="METHYL-ACCEPTING CHEMOTAXIS PROTEIN MCPB"/>
    <property type="match status" value="1"/>
</dbReference>
<dbReference type="Pfam" id="PF00672">
    <property type="entry name" value="HAMP"/>
    <property type="match status" value="1"/>
</dbReference>
<dbReference type="OrthoDB" id="9806477at2"/>
<keyword evidence="4" id="KW-0472">Membrane</keyword>
<dbReference type="EMBL" id="CP036259">
    <property type="protein sequence ID" value="QDR82875.1"/>
    <property type="molecule type" value="Genomic_DNA"/>
</dbReference>
<accession>A0A517DZT7</accession>
<dbReference type="PRINTS" id="PR00260">
    <property type="entry name" value="CHEMTRNSDUCR"/>
</dbReference>
<feature type="transmembrane region" description="Helical" evidence="4">
    <location>
        <begin position="194"/>
        <end position="217"/>
    </location>
</feature>
<dbReference type="InterPro" id="IPR024478">
    <property type="entry name" value="HlyB_4HB_MCP"/>
</dbReference>
<dbReference type="InterPro" id="IPR003660">
    <property type="entry name" value="HAMP_dom"/>
</dbReference>
<dbReference type="KEGG" id="sted:SPTER_43160"/>
<dbReference type="AlphaFoldDB" id="A0A517DZT7"/>
<dbReference type="Pfam" id="PF12729">
    <property type="entry name" value="4HB_MCP_1"/>
    <property type="match status" value="1"/>
</dbReference>
<organism evidence="7 8">
    <name type="scientific">Sporomusa termitida</name>
    <dbReference type="NCBI Taxonomy" id="2377"/>
    <lineage>
        <taxon>Bacteria</taxon>
        <taxon>Bacillati</taxon>
        <taxon>Bacillota</taxon>
        <taxon>Negativicutes</taxon>
        <taxon>Selenomonadales</taxon>
        <taxon>Sporomusaceae</taxon>
        <taxon>Sporomusa</taxon>
    </lineage>
</organism>
<evidence type="ECO:0000259" key="5">
    <source>
        <dbReference type="PROSITE" id="PS50111"/>
    </source>
</evidence>
<feature type="domain" description="HAMP" evidence="6">
    <location>
        <begin position="214"/>
        <end position="266"/>
    </location>
</feature>
<comment type="similarity">
    <text evidence="2">Belongs to the methyl-accepting chemotaxis (MCP) protein family.</text>
</comment>
<dbReference type="CDD" id="cd06225">
    <property type="entry name" value="HAMP"/>
    <property type="match status" value="1"/>
</dbReference>
<keyword evidence="1 3" id="KW-0807">Transducer</keyword>
<keyword evidence="8" id="KW-1185">Reference proteome</keyword>
<evidence type="ECO:0000256" key="1">
    <source>
        <dbReference type="ARBA" id="ARBA00023224"/>
    </source>
</evidence>
<dbReference type="SMART" id="SM00304">
    <property type="entry name" value="HAMP"/>
    <property type="match status" value="1"/>
</dbReference>
<dbReference type="Gene3D" id="1.10.287.950">
    <property type="entry name" value="Methyl-accepting chemotaxis protein"/>
    <property type="match status" value="1"/>
</dbReference>
<dbReference type="PROSITE" id="PS50111">
    <property type="entry name" value="CHEMOTAXIS_TRANSDUC_2"/>
    <property type="match status" value="1"/>
</dbReference>
<keyword evidence="4" id="KW-1133">Transmembrane helix</keyword>
<keyword evidence="4" id="KW-0812">Transmembrane</keyword>
<dbReference type="PROSITE" id="PS50885">
    <property type="entry name" value="HAMP"/>
    <property type="match status" value="1"/>
</dbReference>
<evidence type="ECO:0000256" key="3">
    <source>
        <dbReference type="PROSITE-ProRule" id="PRU00284"/>
    </source>
</evidence>
<evidence type="ECO:0000313" key="8">
    <source>
        <dbReference type="Proteomes" id="UP000320776"/>
    </source>
</evidence>
<protein>
    <submittedName>
        <fullName evidence="7">Methyl-accepting chemotaxis protein (MCP) signaling domain protein</fullName>
    </submittedName>
</protein>
<reference evidence="7 8" key="1">
    <citation type="submission" date="2019-02" db="EMBL/GenBank/DDBJ databases">
        <title>Closed genome of Sporomusa termitida DSM 4440.</title>
        <authorList>
            <person name="Poehlein A."/>
            <person name="Daniel R."/>
        </authorList>
    </citation>
    <scope>NUCLEOTIDE SEQUENCE [LARGE SCALE GENOMIC DNA]</scope>
    <source>
        <strain evidence="7 8">DSM 4440</strain>
    </source>
</reference>
<dbReference type="Proteomes" id="UP000320776">
    <property type="component" value="Chromosome"/>
</dbReference>
<evidence type="ECO:0000313" key="7">
    <source>
        <dbReference type="EMBL" id="QDR82875.1"/>
    </source>
</evidence>
<dbReference type="InterPro" id="IPR004090">
    <property type="entry name" value="Chemotax_Me-accpt_rcpt"/>
</dbReference>
<dbReference type="Pfam" id="PF00015">
    <property type="entry name" value="MCPsignal"/>
    <property type="match status" value="1"/>
</dbReference>
<proteinExistence type="inferred from homology"/>
<dbReference type="SUPFAM" id="SSF58104">
    <property type="entry name" value="Methyl-accepting chemotaxis protein (MCP) signaling domain"/>
    <property type="match status" value="1"/>
</dbReference>
<sequence length="571" mass="61380">MQFIRNLATAKKIIGLVLLVTVFLTCVGYVGYHFTAKLSDSLDNMYANRLLPVKYLNAMRAHSRAIEANIVELFLPNIGKARENQLAADIATRVAEFNEVLTVYEQTPLDTYEQERLGKLKEALSAYRTTRDQSLTLVITGQKQSAYENYEQNALQYLDAINVLLKELADYSDDKAHTASEQGKQESITAATTILATVVTAIILALSVGLFFSRLIVNPIKRLQAMTVEVGHGNLTVQEHVDSTDEIGHLTQAFNTMIDDQRKIVSTVRQAAIELAAASEQLAASSQEVSATATDVARNVQEVAQEAESGNKAVVDTSKVLLELSSMIQIARKLAESSVRNSKNTLKTATAGSETVSEAVARMSGIKEKTVETEEQIAVLSKYSEQIGLLTDTITTIASQTNLLALNAAIEAARAGEAGRGFAVVAEEVRKLAEQSNHEAGEVAELVKKIAESTAAAVAVTQHSRTEVEYGVSAVNHAGEALNNILTAVNSTVNDIDSIGNITADEVATSDKIIKLINTVASGIETTAANAETVSASTEETTATMETIAASAEEMSAMANHLRDAVERFKV</sequence>
<dbReference type="Gene3D" id="6.10.340.10">
    <property type="match status" value="1"/>
</dbReference>
<dbReference type="GO" id="GO:0006935">
    <property type="term" value="P:chemotaxis"/>
    <property type="evidence" value="ECO:0007669"/>
    <property type="project" value="InterPro"/>
</dbReference>
<dbReference type="RefSeq" id="WP_144352216.1">
    <property type="nucleotide sequence ID" value="NZ_CP036259.1"/>
</dbReference>
<evidence type="ECO:0000259" key="6">
    <source>
        <dbReference type="PROSITE" id="PS50885"/>
    </source>
</evidence>
<evidence type="ECO:0000256" key="2">
    <source>
        <dbReference type="ARBA" id="ARBA00029447"/>
    </source>
</evidence>
<dbReference type="InterPro" id="IPR004089">
    <property type="entry name" value="MCPsignal_dom"/>
</dbReference>
<dbReference type="GO" id="GO:0007165">
    <property type="term" value="P:signal transduction"/>
    <property type="evidence" value="ECO:0007669"/>
    <property type="project" value="UniProtKB-KW"/>
</dbReference>
<dbReference type="GO" id="GO:0004888">
    <property type="term" value="F:transmembrane signaling receptor activity"/>
    <property type="evidence" value="ECO:0007669"/>
    <property type="project" value="InterPro"/>
</dbReference>
<feature type="transmembrane region" description="Helical" evidence="4">
    <location>
        <begin position="12"/>
        <end position="32"/>
    </location>
</feature>
<name>A0A517DZT7_9FIRM</name>
<feature type="domain" description="Methyl-accepting transducer" evidence="5">
    <location>
        <begin position="285"/>
        <end position="521"/>
    </location>
</feature>
<gene>
    <name evidence="7" type="ORF">SPTER_43160</name>
</gene>
<dbReference type="SMART" id="SM00283">
    <property type="entry name" value="MA"/>
    <property type="match status" value="1"/>
</dbReference>
<dbReference type="GO" id="GO:0016020">
    <property type="term" value="C:membrane"/>
    <property type="evidence" value="ECO:0007669"/>
    <property type="project" value="InterPro"/>
</dbReference>